<dbReference type="PANTHER" id="PTHR20856">
    <property type="entry name" value="DNA-DIRECTED RNA POLYMERASE I SUBUNIT 2"/>
    <property type="match status" value="1"/>
</dbReference>
<comment type="caution">
    <text evidence="15">The sequence shown here is derived from an EMBL/GenBank/DDBJ whole genome shotgun (WGS) entry which is preliminary data.</text>
</comment>
<dbReference type="Gene3D" id="2.40.50.100">
    <property type="match status" value="1"/>
</dbReference>
<evidence type="ECO:0000256" key="4">
    <source>
        <dbReference type="ARBA" id="ARBA00023163"/>
    </source>
</evidence>
<comment type="catalytic activity">
    <reaction evidence="5 6">
        <text>RNA(n) + a ribonucleoside 5'-triphosphate = RNA(n+1) + diphosphate</text>
        <dbReference type="Rhea" id="RHEA:21248"/>
        <dbReference type="Rhea" id="RHEA-COMP:14527"/>
        <dbReference type="Rhea" id="RHEA-COMP:17342"/>
        <dbReference type="ChEBI" id="CHEBI:33019"/>
        <dbReference type="ChEBI" id="CHEBI:61557"/>
        <dbReference type="ChEBI" id="CHEBI:140395"/>
        <dbReference type="EC" id="2.7.7.6"/>
    </reaction>
</comment>
<keyword evidence="3 6" id="KW-0548">Nucleotidyltransferase</keyword>
<dbReference type="EMBL" id="JAGQLG010000009">
    <property type="protein sequence ID" value="MCA9381832.1"/>
    <property type="molecule type" value="Genomic_DNA"/>
</dbReference>
<dbReference type="Gene3D" id="2.40.50.150">
    <property type="match status" value="1"/>
</dbReference>
<evidence type="ECO:0000256" key="2">
    <source>
        <dbReference type="ARBA" id="ARBA00022679"/>
    </source>
</evidence>
<evidence type="ECO:0000313" key="15">
    <source>
        <dbReference type="EMBL" id="MCA9381832.1"/>
    </source>
</evidence>
<dbReference type="Pfam" id="PF04563">
    <property type="entry name" value="RNA_pol_Rpb2_1"/>
    <property type="match status" value="1"/>
</dbReference>
<feature type="domain" description="DNA-directed RNA polymerase subunit 2 hybrid-binding" evidence="9">
    <location>
        <begin position="644"/>
        <end position="1030"/>
    </location>
</feature>
<dbReference type="Pfam" id="PF10385">
    <property type="entry name" value="RNA_pol_Rpb2_45"/>
    <property type="match status" value="1"/>
</dbReference>
<dbReference type="InterPro" id="IPR010243">
    <property type="entry name" value="RNA_pol_bsu_bac"/>
</dbReference>
<evidence type="ECO:0000259" key="9">
    <source>
        <dbReference type="Pfam" id="PF00562"/>
    </source>
</evidence>
<dbReference type="InterPro" id="IPR015712">
    <property type="entry name" value="DNA-dir_RNA_pol_su2"/>
</dbReference>
<dbReference type="Pfam" id="PF04560">
    <property type="entry name" value="RNA_pol_Rpb2_7"/>
    <property type="match status" value="1"/>
</dbReference>
<feature type="region of interest" description="Disordered" evidence="8">
    <location>
        <begin position="1112"/>
        <end position="1135"/>
    </location>
</feature>
<comment type="subunit">
    <text evidence="6">The RNAP catalytic core consists of 2 alpha, 1 beta, 1 beta' and 1 omega subunit. When a sigma factor is associated with the core the holoenzyme is formed, which can initiate transcription.</text>
</comment>
<feature type="domain" description="RNA polymerase Rpb2" evidence="11">
    <location>
        <begin position="139"/>
        <end position="330"/>
    </location>
</feature>
<feature type="domain" description="RNA polymerase Rpb2" evidence="13">
    <location>
        <begin position="391"/>
        <end position="458"/>
    </location>
</feature>
<protein>
    <recommendedName>
        <fullName evidence="6">DNA-directed RNA polymerase subunit beta</fullName>
        <shortName evidence="6">RNAP subunit beta</shortName>
        <ecNumber evidence="6">2.7.7.6</ecNumber>
    </recommendedName>
    <alternativeName>
        <fullName evidence="6">RNA polymerase subunit beta</fullName>
    </alternativeName>
    <alternativeName>
        <fullName evidence="6">Transcriptase subunit beta</fullName>
    </alternativeName>
</protein>
<evidence type="ECO:0000313" key="16">
    <source>
        <dbReference type="Proteomes" id="UP000782843"/>
    </source>
</evidence>
<evidence type="ECO:0000259" key="10">
    <source>
        <dbReference type="Pfam" id="PF04560"/>
    </source>
</evidence>
<sequence length="1135" mass="127290">MISNKPIKRVDISHIKYPKQIPNLLEAQTVSYQEFLDNGIFDLFKEVNPIEDYSGDLWSLEFVDHKLGESKNTFESAKKLNLSYDAPLYITTRLINKQTGEIKEQDLFVADVPLMNDKGTFVINGIERSVVMQIVRSEGILFVENTKSKSDRVLYSVKLMPERGYWYEFEINKYDVMSVKLVDKRPKILLTTLLRAFGYSSDDEIRALFGDLEKDQDRNLVESTLLKDKTKSREEALVEIYHKLKPEDTITIEAAEAYVNGFFFNDRKFYLGKTGRYKVNKKLGFDADKNKDTYVLTNEDFIELIKALIKLNHGEIKPDDVDHLANRRVRGVGELIASNFRMGIRRMEKNIRDKMSTFGGDELLTPVALVSTKPVAASINEFFGSSSVSRYMDKENMLSELESKRRITAGGQGGLSKERATFSVRDVHFSHYGRLCPIETPEGPHIGIVSHMALYSRINDYGFLETPYRKVKNFVNAKDKDSEILGRILMEDVKGIGKAGDQIDKTILAKVKKSKDDIKVRPFITDEIVYMDADEEMKYKIGMITVEQDEHLNILDDLISVRTGGDFGAANIMELDFVDFHPTQIAGVSVSLVPYVQNNDSNRALMASNMQRQAVPLVLPSAPIIGTGMEEMVARSSGYGVYADYDGEITAVDSSSITLSYKDGSKNKKVTYELDKFSRSNQNTCFDQHVVVNLGQKVKAGELLADGASMDKGELALGQNILIAYMFYEGFNYEDGIVLSERLVKDDMLTSIHIKEYTQDIRDTKLGPELITRDIPNVSEYALRSLDETGMVRIGAKVGPQDILVGIIAPKGESELSAEEKLLRAIFGEYARDVRDNSMKLPHGDGGVVVNVQVLDKAKGDKLNPGVLMQVKVWVAKTHKISIGDKLAGRYGDKGVIAKVLPEEDMPYLADGTPVDMVISPIFVKRQNIGQLKEIHMAALAKALGINIAVPVFSPYDENLIDEMAKEKGIDFTSKVDLFDGRTGEKFDRKVSVGPRYYIKLNHLADDKVHARSTGPYTMVTQQPLGGKAQFGGQRFGEMEVWALEAHGVPYVLQEMLTIKSDDVVGRANAYKSIIQGQPIQPPTIPESFKVLISELRSMGLAVEQILQNPEVEEDDLDDDEEEISEGMQEVIDEL</sequence>
<dbReference type="Gene3D" id="2.40.270.10">
    <property type="entry name" value="DNA-directed RNA polymerase, subunit 2, domain 6"/>
    <property type="match status" value="1"/>
</dbReference>
<dbReference type="InterPro" id="IPR037034">
    <property type="entry name" value="RNA_pol_Rpb2_2_sf"/>
</dbReference>
<dbReference type="Gene3D" id="3.90.1110.10">
    <property type="entry name" value="RNA polymerase Rpb2, domain 2"/>
    <property type="match status" value="1"/>
</dbReference>
<dbReference type="InterPro" id="IPR014724">
    <property type="entry name" value="RNA_pol_RPB2_OB-fold"/>
</dbReference>
<organism evidence="15 16">
    <name type="scientific">Candidatus Dojkabacteria bacterium</name>
    <dbReference type="NCBI Taxonomy" id="2099670"/>
    <lineage>
        <taxon>Bacteria</taxon>
        <taxon>Candidatus Dojkabacteria</taxon>
    </lineage>
</organism>
<reference evidence="15" key="1">
    <citation type="submission" date="2020-04" db="EMBL/GenBank/DDBJ databases">
        <authorList>
            <person name="Zhang T."/>
        </authorList>
    </citation>
    <scope>NUCLEOTIDE SEQUENCE</scope>
    <source>
        <strain evidence="15">HKST-UBA10</strain>
    </source>
</reference>
<dbReference type="InterPro" id="IPR007641">
    <property type="entry name" value="RNA_pol_Rpb2_7"/>
</dbReference>
<dbReference type="EC" id="2.7.7.6" evidence="6"/>
<proteinExistence type="inferred from homology"/>
<keyword evidence="1 6" id="KW-0240">DNA-directed RNA polymerase</keyword>
<dbReference type="InterPro" id="IPR007645">
    <property type="entry name" value="RNA_pol_Rpb2_3"/>
</dbReference>
<reference evidence="15" key="2">
    <citation type="journal article" date="2021" name="Microbiome">
        <title>Successional dynamics and alternative stable states in a saline activated sludge microbial community over 9 years.</title>
        <authorList>
            <person name="Wang Y."/>
            <person name="Ye J."/>
            <person name="Ju F."/>
            <person name="Liu L."/>
            <person name="Boyd J.A."/>
            <person name="Deng Y."/>
            <person name="Parks D.H."/>
            <person name="Jiang X."/>
            <person name="Yin X."/>
            <person name="Woodcroft B.J."/>
            <person name="Tyson G.W."/>
            <person name="Hugenholtz P."/>
            <person name="Polz M.F."/>
            <person name="Zhang T."/>
        </authorList>
    </citation>
    <scope>NUCLEOTIDE SEQUENCE</scope>
    <source>
        <strain evidence="15">HKST-UBA10</strain>
    </source>
</reference>
<dbReference type="GO" id="GO:0006351">
    <property type="term" value="P:DNA-templated transcription"/>
    <property type="evidence" value="ECO:0007669"/>
    <property type="project" value="UniProtKB-UniRule"/>
</dbReference>
<dbReference type="InterPro" id="IPR007644">
    <property type="entry name" value="RNA_pol_bsu_protrusion"/>
</dbReference>
<dbReference type="GO" id="GO:0003677">
    <property type="term" value="F:DNA binding"/>
    <property type="evidence" value="ECO:0007669"/>
    <property type="project" value="UniProtKB-UniRule"/>
</dbReference>
<evidence type="ECO:0000256" key="6">
    <source>
        <dbReference type="HAMAP-Rule" id="MF_01321"/>
    </source>
</evidence>
<dbReference type="GO" id="GO:0000428">
    <property type="term" value="C:DNA-directed RNA polymerase complex"/>
    <property type="evidence" value="ECO:0007669"/>
    <property type="project" value="UniProtKB-KW"/>
</dbReference>
<evidence type="ECO:0000256" key="3">
    <source>
        <dbReference type="ARBA" id="ARBA00022695"/>
    </source>
</evidence>
<dbReference type="InterPro" id="IPR042107">
    <property type="entry name" value="DNA-dir_RNA_pol_bsu_ext_1_sf"/>
</dbReference>
<dbReference type="InterPro" id="IPR019462">
    <property type="entry name" value="DNA-dir_RNA_pol_bsu_external_1"/>
</dbReference>
<dbReference type="Gene3D" id="3.90.1100.10">
    <property type="match status" value="2"/>
</dbReference>
<comment type="similarity">
    <text evidence="6 7">Belongs to the RNA polymerase beta chain family.</text>
</comment>
<name>A0A955L2Q1_9BACT</name>
<dbReference type="Gene3D" id="2.30.150.10">
    <property type="entry name" value="DNA-directed RNA polymerase, beta subunit, external 1 domain"/>
    <property type="match status" value="1"/>
</dbReference>
<dbReference type="InterPro" id="IPR007642">
    <property type="entry name" value="RNA_pol_Rpb2_2"/>
</dbReference>
<feature type="domain" description="DNA-directed RNA polymerase beta subunit external 1" evidence="14">
    <location>
        <begin position="520"/>
        <end position="579"/>
    </location>
</feature>
<dbReference type="Pfam" id="PF00562">
    <property type="entry name" value="RNA_pol_Rpb2_6"/>
    <property type="match status" value="1"/>
</dbReference>
<dbReference type="SUPFAM" id="SSF64484">
    <property type="entry name" value="beta and beta-prime subunits of DNA dependent RNA-polymerase"/>
    <property type="match status" value="1"/>
</dbReference>
<dbReference type="InterPro" id="IPR007120">
    <property type="entry name" value="DNA-dir_RNAP_su2_dom"/>
</dbReference>
<evidence type="ECO:0000256" key="5">
    <source>
        <dbReference type="ARBA" id="ARBA00048552"/>
    </source>
</evidence>
<feature type="domain" description="RNA polymerase beta subunit protrusion" evidence="12">
    <location>
        <begin position="24"/>
        <end position="357"/>
    </location>
</feature>
<feature type="domain" description="RNA polymerase Rpb2" evidence="10">
    <location>
        <begin position="1032"/>
        <end position="1106"/>
    </location>
</feature>
<evidence type="ECO:0000259" key="13">
    <source>
        <dbReference type="Pfam" id="PF04565"/>
    </source>
</evidence>
<evidence type="ECO:0000259" key="11">
    <source>
        <dbReference type="Pfam" id="PF04561"/>
    </source>
</evidence>
<accession>A0A955L2Q1</accession>
<dbReference type="InterPro" id="IPR037033">
    <property type="entry name" value="DNA-dir_RNAP_su2_hyb_sf"/>
</dbReference>
<dbReference type="AlphaFoldDB" id="A0A955L2Q1"/>
<comment type="function">
    <text evidence="6">DNA-dependent RNA polymerase catalyzes the transcription of DNA into RNA using the four ribonucleoside triphosphates as substrates.</text>
</comment>
<evidence type="ECO:0000256" key="8">
    <source>
        <dbReference type="SAM" id="MobiDB-lite"/>
    </source>
</evidence>
<dbReference type="Pfam" id="PF04565">
    <property type="entry name" value="RNA_pol_Rpb2_3"/>
    <property type="match status" value="1"/>
</dbReference>
<dbReference type="Gene3D" id="3.90.1800.10">
    <property type="entry name" value="RNA polymerase alpha subunit dimerisation domain"/>
    <property type="match status" value="1"/>
</dbReference>
<dbReference type="GO" id="GO:0003899">
    <property type="term" value="F:DNA-directed RNA polymerase activity"/>
    <property type="evidence" value="ECO:0007669"/>
    <property type="project" value="UniProtKB-UniRule"/>
</dbReference>
<evidence type="ECO:0000256" key="1">
    <source>
        <dbReference type="ARBA" id="ARBA00022478"/>
    </source>
</evidence>
<dbReference type="Proteomes" id="UP000782843">
    <property type="component" value="Unassembled WGS sequence"/>
</dbReference>
<dbReference type="HAMAP" id="MF_01321">
    <property type="entry name" value="RNApol_bact_RpoB"/>
    <property type="match status" value="1"/>
</dbReference>
<dbReference type="GO" id="GO:0032549">
    <property type="term" value="F:ribonucleoside binding"/>
    <property type="evidence" value="ECO:0007669"/>
    <property type="project" value="InterPro"/>
</dbReference>
<dbReference type="Pfam" id="PF04561">
    <property type="entry name" value="RNA_pol_Rpb2_2"/>
    <property type="match status" value="1"/>
</dbReference>
<keyword evidence="2 6" id="KW-0808">Transferase</keyword>
<evidence type="ECO:0000256" key="7">
    <source>
        <dbReference type="RuleBase" id="RU000434"/>
    </source>
</evidence>
<evidence type="ECO:0000259" key="14">
    <source>
        <dbReference type="Pfam" id="PF10385"/>
    </source>
</evidence>
<dbReference type="CDD" id="cd00653">
    <property type="entry name" value="RNA_pol_B_RPB2"/>
    <property type="match status" value="1"/>
</dbReference>
<evidence type="ECO:0000259" key="12">
    <source>
        <dbReference type="Pfam" id="PF04563"/>
    </source>
</evidence>
<keyword evidence="4 6" id="KW-0804">Transcription</keyword>
<gene>
    <name evidence="6" type="primary">rpoB</name>
    <name evidence="15" type="ORF">KC660_00295</name>
</gene>